<dbReference type="AlphaFoldDB" id="A0A3P2A9H0"/>
<evidence type="ECO:0000313" key="7">
    <source>
        <dbReference type="EMBL" id="RRD91618.1"/>
    </source>
</evidence>
<dbReference type="Gene3D" id="3.40.190.10">
    <property type="entry name" value="Periplasmic binding protein-like II"/>
    <property type="match status" value="2"/>
</dbReference>
<evidence type="ECO:0000256" key="2">
    <source>
        <dbReference type="ARBA" id="ARBA00022448"/>
    </source>
</evidence>
<dbReference type="InterPro" id="IPR044527">
    <property type="entry name" value="NrtA/CpmA_ABC-bd_dom"/>
</dbReference>
<evidence type="ECO:0000256" key="1">
    <source>
        <dbReference type="ARBA" id="ARBA00004308"/>
    </source>
</evidence>
<protein>
    <submittedName>
        <fullName evidence="7">ABC transporter substrate-binding protein</fullName>
    </submittedName>
</protein>
<dbReference type="GO" id="GO:0012505">
    <property type="term" value="C:endomembrane system"/>
    <property type="evidence" value="ECO:0007669"/>
    <property type="project" value="UniProtKB-SubCell"/>
</dbReference>
<organism evidence="7 8">
    <name type="scientific">Conchiformibius steedae</name>
    <dbReference type="NCBI Taxonomy" id="153493"/>
    <lineage>
        <taxon>Bacteria</taxon>
        <taxon>Pseudomonadati</taxon>
        <taxon>Pseudomonadota</taxon>
        <taxon>Betaproteobacteria</taxon>
        <taxon>Neisseriales</taxon>
        <taxon>Neisseriaceae</taxon>
        <taxon>Conchiformibius</taxon>
    </lineage>
</organism>
<comment type="subcellular location">
    <subcellularLocation>
        <location evidence="1">Endomembrane system</location>
    </subcellularLocation>
</comment>
<sequence>MSATRRDFLKLSALFGASAALPLLQACSRRAAADPNAPVTIGYLPILDASPLLLAHGLGLFQQAGIAAVKPVLFRSWAGLVEAFLSGQVNLIHVLSPMSVWMRYSSQAPVRALMWNHTCGSALTVRPDIQQLNDLQGKTVAIPFWYSIHNIIVQQILRQAGLRVVEKNPQAGEVRLTVMPPSDMVAALAAGTIAGFIVAEPFNALAEAKGVGKVLRFSGDIWREHACCLTMMHDHDIENRPEWVQKVINALVQAAAWAKSHRAQAADMLAKQGIQKYTPHDAKVLRAVLQPEPVVWAKYERSGAVRHPDWQQQRIDFQPYPFPSYSQLLIELLQQTHLAGVNTFLQQLHPAAAAQELFDTRFVEQALKQQGLMSAFGLQGWERQETFVI</sequence>
<dbReference type="OrthoDB" id="9789215at2"/>
<evidence type="ECO:0000256" key="6">
    <source>
        <dbReference type="ARBA" id="ARBA00024031"/>
    </source>
</evidence>
<dbReference type="STRING" id="1121352.GCA_000620925_00488"/>
<comment type="similarity">
    <text evidence="6">Belongs to the CmpA/NrtA family.</text>
</comment>
<dbReference type="SUPFAM" id="SSF53850">
    <property type="entry name" value="Periplasmic binding protein-like II"/>
    <property type="match status" value="1"/>
</dbReference>
<proteinExistence type="inferred from homology"/>
<dbReference type="InterPro" id="IPR006311">
    <property type="entry name" value="TAT_signal"/>
</dbReference>
<keyword evidence="2" id="KW-0813">Transport</keyword>
<dbReference type="PANTHER" id="PTHR30024:SF43">
    <property type="entry name" value="BLL4572 PROTEIN"/>
    <property type="match status" value="1"/>
</dbReference>
<accession>A0A3P2A9H0</accession>
<reference evidence="7 8" key="1">
    <citation type="submission" date="2018-11" db="EMBL/GenBank/DDBJ databases">
        <title>Genomes From Bacteria Associated with the Canine Oral Cavity: a Test Case for Automated Genome-Based Taxonomic Assignment.</title>
        <authorList>
            <person name="Coil D.A."/>
            <person name="Jospin G."/>
            <person name="Darling A.E."/>
            <person name="Wallis C."/>
            <person name="Davis I.J."/>
            <person name="Harris S."/>
            <person name="Eisen J.A."/>
            <person name="Holcombe L.J."/>
            <person name="O'Flynn C."/>
        </authorList>
    </citation>
    <scope>NUCLEOTIDE SEQUENCE [LARGE SCALE GENOMIC DNA]</scope>
    <source>
        <strain evidence="7 8">COT-280</strain>
    </source>
</reference>
<dbReference type="PROSITE" id="PS51318">
    <property type="entry name" value="TAT"/>
    <property type="match status" value="1"/>
</dbReference>
<evidence type="ECO:0000313" key="8">
    <source>
        <dbReference type="Proteomes" id="UP000269923"/>
    </source>
</evidence>
<dbReference type="PANTHER" id="PTHR30024">
    <property type="entry name" value="ALIPHATIC SULFONATES-BINDING PROTEIN-RELATED"/>
    <property type="match status" value="1"/>
</dbReference>
<evidence type="ECO:0000256" key="5">
    <source>
        <dbReference type="ARBA" id="ARBA00023136"/>
    </source>
</evidence>
<keyword evidence="8" id="KW-1185">Reference proteome</keyword>
<keyword evidence="5" id="KW-0472">Membrane</keyword>
<dbReference type="PROSITE" id="PS51257">
    <property type="entry name" value="PROKAR_LIPOPROTEIN"/>
    <property type="match status" value="1"/>
</dbReference>
<dbReference type="RefSeq" id="WP_124793811.1">
    <property type="nucleotide sequence ID" value="NZ_RQYC01000001.1"/>
</dbReference>
<evidence type="ECO:0000256" key="4">
    <source>
        <dbReference type="ARBA" id="ARBA00022519"/>
    </source>
</evidence>
<gene>
    <name evidence="7" type="ORF">EII21_00905</name>
</gene>
<comment type="caution">
    <text evidence="7">The sequence shown here is derived from an EMBL/GenBank/DDBJ whole genome shotgun (WGS) entry which is preliminary data.</text>
</comment>
<dbReference type="CDD" id="cd13553">
    <property type="entry name" value="PBP2_NrtA_CpmA_like"/>
    <property type="match status" value="1"/>
</dbReference>
<name>A0A3P2A9H0_9NEIS</name>
<keyword evidence="4" id="KW-0997">Cell inner membrane</keyword>
<evidence type="ECO:0000256" key="3">
    <source>
        <dbReference type="ARBA" id="ARBA00022475"/>
    </source>
</evidence>
<dbReference type="Pfam" id="PF13379">
    <property type="entry name" value="NMT1_2"/>
    <property type="match status" value="1"/>
</dbReference>
<dbReference type="EMBL" id="RQYC01000001">
    <property type="protein sequence ID" value="RRD91618.1"/>
    <property type="molecule type" value="Genomic_DNA"/>
</dbReference>
<dbReference type="Proteomes" id="UP000269923">
    <property type="component" value="Unassembled WGS sequence"/>
</dbReference>
<keyword evidence="3" id="KW-1003">Cell membrane</keyword>